<sequence>MAATYSFDVVSDFDQQELRNAVDQAMREIGTRYDLKDTKSEITQEKDRLIITTADEFTLGSVRDVLETRVVRRGLSLKILDYQKPEEISGGRIRQVILLKKGIPEELAKQITKQIRSEFKKVTPQIQGDAIRVSAKNKDDLQQVIQTLKAEEFPVALQFVNYR</sequence>
<proteinExistence type="inferred from homology"/>
<dbReference type="EMBL" id="CAGS01000063">
    <property type="protein sequence ID" value="CCF82767.1"/>
    <property type="molecule type" value="Genomic_DNA"/>
</dbReference>
<name>I4EDK5_9BACT</name>
<keyword evidence="5" id="KW-1185">Reference proteome</keyword>
<dbReference type="AlphaFoldDB" id="I4EDK5"/>
<dbReference type="PANTHER" id="PTHR30476:SF0">
    <property type="entry name" value="UPF0234 PROTEIN YAJQ"/>
    <property type="match status" value="1"/>
</dbReference>
<dbReference type="RefSeq" id="WP_008475155.1">
    <property type="nucleotide sequence ID" value="NZ_CAGS01000063.1"/>
</dbReference>
<dbReference type="SUPFAM" id="SSF89963">
    <property type="entry name" value="YajQ-like"/>
    <property type="match status" value="2"/>
</dbReference>
<reference evidence="4 5" key="1">
    <citation type="journal article" date="2012" name="ISME J.">
        <title>Nitrification expanded: discovery, physiology and genomics of a nitrite-oxidizing bacterium from the phylum Chloroflexi.</title>
        <authorList>
            <person name="Sorokin D.Y."/>
            <person name="Lucker S."/>
            <person name="Vejmelkova D."/>
            <person name="Kostrikina N.A."/>
            <person name="Kleerebezem R."/>
            <person name="Rijpstra W.I."/>
            <person name="Damste J.S."/>
            <person name="Le Paslier D."/>
            <person name="Muyzer G."/>
            <person name="Wagner M."/>
            <person name="van Loosdrecht M.C."/>
            <person name="Daims H."/>
        </authorList>
    </citation>
    <scope>NUCLEOTIDE SEQUENCE [LARGE SCALE GENOMIC DNA]</scope>
    <source>
        <strain evidence="5">none</strain>
    </source>
</reference>
<dbReference type="Pfam" id="PF04461">
    <property type="entry name" value="YajQ"/>
    <property type="match status" value="1"/>
</dbReference>
<gene>
    <name evidence="4" type="ORF">NITHO_1550006</name>
</gene>
<comment type="function">
    <text evidence="3">Nucleotide-binding protein.</text>
</comment>
<dbReference type="InterPro" id="IPR036183">
    <property type="entry name" value="YajQ-like_sf"/>
</dbReference>
<evidence type="ECO:0000256" key="3">
    <source>
        <dbReference type="HAMAP-Rule" id="MF_00632"/>
    </source>
</evidence>
<evidence type="ECO:0000313" key="4">
    <source>
        <dbReference type="EMBL" id="CCF82767.1"/>
    </source>
</evidence>
<protein>
    <recommendedName>
        <fullName evidence="3">Nucleotide-binding protein NITHO_1550006</fullName>
    </recommendedName>
</protein>
<comment type="caution">
    <text evidence="4">The sequence shown here is derived from an EMBL/GenBank/DDBJ whole genome shotgun (WGS) entry which is preliminary data.</text>
</comment>
<organism evidence="4 5">
    <name type="scientific">Nitrolancea hollandica Lb</name>
    <dbReference type="NCBI Taxonomy" id="1129897"/>
    <lineage>
        <taxon>Bacteria</taxon>
        <taxon>Pseudomonadati</taxon>
        <taxon>Thermomicrobiota</taxon>
        <taxon>Thermomicrobia</taxon>
        <taxon>Sphaerobacterales</taxon>
        <taxon>Sphaerobacterineae</taxon>
        <taxon>Sphaerobacteraceae</taxon>
        <taxon>Nitrolancea</taxon>
    </lineage>
</organism>
<dbReference type="Proteomes" id="UP000004221">
    <property type="component" value="Unassembled WGS sequence"/>
</dbReference>
<dbReference type="InterPro" id="IPR007551">
    <property type="entry name" value="YajQ/Smlt4090-like"/>
</dbReference>
<evidence type="ECO:0000256" key="2">
    <source>
        <dbReference type="ARBA" id="ARBA00093450"/>
    </source>
</evidence>
<dbReference type="HAMAP" id="MF_00632">
    <property type="entry name" value="UPF0234"/>
    <property type="match status" value="1"/>
</dbReference>
<dbReference type="Gene3D" id="3.30.70.990">
    <property type="entry name" value="YajQ-like, domain 2"/>
    <property type="match status" value="1"/>
</dbReference>
<dbReference type="CDD" id="cd11740">
    <property type="entry name" value="YajQ_like"/>
    <property type="match status" value="1"/>
</dbReference>
<dbReference type="InterPro" id="IPR035570">
    <property type="entry name" value="UPF0234_N"/>
</dbReference>
<evidence type="ECO:0000256" key="1">
    <source>
        <dbReference type="ARBA" id="ARBA00022741"/>
    </source>
</evidence>
<comment type="similarity">
    <text evidence="2 3">Belongs to the YajQ family.</text>
</comment>
<accession>I4EDK5</accession>
<dbReference type="GO" id="GO:0005829">
    <property type="term" value="C:cytosol"/>
    <property type="evidence" value="ECO:0007669"/>
    <property type="project" value="TreeGrafter"/>
</dbReference>
<dbReference type="PANTHER" id="PTHR30476">
    <property type="entry name" value="UPF0234 PROTEIN YAJQ"/>
    <property type="match status" value="1"/>
</dbReference>
<keyword evidence="1 3" id="KW-0547">Nucleotide-binding</keyword>
<dbReference type="InterPro" id="IPR035571">
    <property type="entry name" value="UPF0234-like_C"/>
</dbReference>
<dbReference type="GO" id="GO:0000166">
    <property type="term" value="F:nucleotide binding"/>
    <property type="evidence" value="ECO:0007669"/>
    <property type="project" value="UniProtKB-UniRule"/>
</dbReference>
<dbReference type="NCBIfam" id="NF003819">
    <property type="entry name" value="PRK05412.1"/>
    <property type="match status" value="1"/>
</dbReference>
<evidence type="ECO:0000313" key="5">
    <source>
        <dbReference type="Proteomes" id="UP000004221"/>
    </source>
</evidence>
<dbReference type="OrthoDB" id="9801447at2"/>
<dbReference type="Gene3D" id="3.30.70.860">
    <property type="match status" value="1"/>
</dbReference>